<sequence length="301" mass="34243">MHKNGNRSSETPSPTKFIGAGNHNNISSSNNEIDNDFHHFRIPSSLEPYPSSASATAMRDPVRRTHSSNNYYEPSNEYFQLSTPQPPRRTYHQHHQKSPNFSGGGPSRSKAASTQFLNNGALGSNEYLTETWNSSNPYNEIRGDWSPKPRSISPRKSPRETTSREEYYDTTQQKKPKSQSKKHRNQNISNTYDYLNPQCKIEGCSAAIIVEDSRFLACKHQLSQASIFFRTLFIDHRAFPVSGVEQTATNEFVVVVSGLRFPAPPTQFRWFIESSIPCPILKDITEETLETCMRLSKRFEA</sequence>
<proteinExistence type="predicted"/>
<accession>A0AC34FES4</accession>
<protein>
    <submittedName>
        <fullName evidence="2">BTB domain-containing protein</fullName>
    </submittedName>
</protein>
<dbReference type="Proteomes" id="UP000887579">
    <property type="component" value="Unplaced"/>
</dbReference>
<dbReference type="WBParaSite" id="ES5_v2.g15546.t1">
    <property type="protein sequence ID" value="ES5_v2.g15546.t1"/>
    <property type="gene ID" value="ES5_v2.g15546"/>
</dbReference>
<reference evidence="2" key="1">
    <citation type="submission" date="2022-11" db="UniProtKB">
        <authorList>
            <consortium name="WormBaseParasite"/>
        </authorList>
    </citation>
    <scope>IDENTIFICATION</scope>
</reference>
<evidence type="ECO:0000313" key="2">
    <source>
        <dbReference type="WBParaSite" id="ES5_v2.g15546.t1"/>
    </source>
</evidence>
<evidence type="ECO:0000313" key="1">
    <source>
        <dbReference type="Proteomes" id="UP000887579"/>
    </source>
</evidence>
<name>A0AC34FES4_9BILA</name>
<organism evidence="1 2">
    <name type="scientific">Panagrolaimus sp. ES5</name>
    <dbReference type="NCBI Taxonomy" id="591445"/>
    <lineage>
        <taxon>Eukaryota</taxon>
        <taxon>Metazoa</taxon>
        <taxon>Ecdysozoa</taxon>
        <taxon>Nematoda</taxon>
        <taxon>Chromadorea</taxon>
        <taxon>Rhabditida</taxon>
        <taxon>Tylenchina</taxon>
        <taxon>Panagrolaimomorpha</taxon>
        <taxon>Panagrolaimoidea</taxon>
        <taxon>Panagrolaimidae</taxon>
        <taxon>Panagrolaimus</taxon>
    </lineage>
</organism>